<proteinExistence type="predicted"/>
<protein>
    <submittedName>
        <fullName evidence="1">Acetyltransferase</fullName>
    </submittedName>
</protein>
<evidence type="ECO:0000313" key="1">
    <source>
        <dbReference type="EMBL" id="ALK86003.1"/>
    </source>
</evidence>
<dbReference type="PANTHER" id="PTHR23416">
    <property type="entry name" value="SIALIC ACID SYNTHASE-RELATED"/>
    <property type="match status" value="1"/>
</dbReference>
<reference evidence="1 2" key="2">
    <citation type="journal article" date="2016" name="Genome Biol. Evol.">
        <title>Extensive mobilome-driven genome diversification in mouse gut-associated Bacteroides vulgatus mpk.</title>
        <authorList>
            <person name="Lange A."/>
            <person name="Beier S."/>
            <person name="Steimle A."/>
            <person name="Autenrieth I.B."/>
            <person name="Huson D.H."/>
            <person name="Frick J.S."/>
        </authorList>
    </citation>
    <scope>NUCLEOTIDE SEQUENCE [LARGE SCALE GENOMIC DNA]</scope>
    <source>
        <strain evidence="2">mpk</strain>
    </source>
</reference>
<dbReference type="CDD" id="cd04647">
    <property type="entry name" value="LbH_MAT_like"/>
    <property type="match status" value="1"/>
</dbReference>
<dbReference type="InterPro" id="IPR011004">
    <property type="entry name" value="Trimer_LpxA-like_sf"/>
</dbReference>
<dbReference type="Gene3D" id="2.160.10.10">
    <property type="entry name" value="Hexapeptide repeat proteins"/>
    <property type="match status" value="1"/>
</dbReference>
<dbReference type="Pfam" id="PF14602">
    <property type="entry name" value="Hexapep_2"/>
    <property type="match status" value="1"/>
</dbReference>
<dbReference type="Proteomes" id="UP000061587">
    <property type="component" value="Chromosome"/>
</dbReference>
<dbReference type="EMBL" id="CP013020">
    <property type="protein sequence ID" value="ALK86003.1"/>
    <property type="molecule type" value="Genomic_DNA"/>
</dbReference>
<dbReference type="SUPFAM" id="SSF51161">
    <property type="entry name" value="Trimeric LpxA-like enzymes"/>
    <property type="match status" value="1"/>
</dbReference>
<dbReference type="InterPro" id="IPR001451">
    <property type="entry name" value="Hexapep"/>
</dbReference>
<gene>
    <name evidence="1" type="ORF">BvMPK_3441</name>
</gene>
<dbReference type="PATRIC" id="fig|821.40.peg.4142"/>
<sequence length="198" mass="21739">MKMINRTVNFLFKVNNYLYFRILSLYKRITIGNNFCIHGYVNVSIADKSILSIGDDFYFSNARRLNPICRNIRGSIRIEPGAAIIIGNNVAISSACLWAHQKIVIGNNVRIGGDCIVIDSDCHSLNYVHRRGAVSDMLNTKSKQITIEDDVMIGARCIILKGVVIGARSVIGAGAVVTRSIPADCIACGNPAKIIKRI</sequence>
<dbReference type="InterPro" id="IPR051159">
    <property type="entry name" value="Hexapeptide_acetyltransf"/>
</dbReference>
<name>A0A0P0LC25_PHOVU</name>
<evidence type="ECO:0000313" key="2">
    <source>
        <dbReference type="Proteomes" id="UP000061587"/>
    </source>
</evidence>
<dbReference type="AlphaFoldDB" id="A0A0P0LC25"/>
<accession>A0A0P0LC25</accession>
<organism evidence="1 2">
    <name type="scientific">Phocaeicola vulgatus</name>
    <name type="common">Bacteroides vulgatus</name>
    <dbReference type="NCBI Taxonomy" id="821"/>
    <lineage>
        <taxon>Bacteria</taxon>
        <taxon>Pseudomonadati</taxon>
        <taxon>Bacteroidota</taxon>
        <taxon>Bacteroidia</taxon>
        <taxon>Bacteroidales</taxon>
        <taxon>Bacteroidaceae</taxon>
        <taxon>Phocaeicola</taxon>
    </lineage>
</organism>
<reference evidence="2" key="1">
    <citation type="submission" date="2015-10" db="EMBL/GenBank/DDBJ databases">
        <title>Extensive mobilome-driven genome diversification in gut-associated Bacteroides vulgatus mpk.</title>
        <authorList>
            <person name="Beier S."/>
            <person name="Lange A."/>
            <person name="Huson D.H."/>
            <person name="Frick J.-S."/>
            <person name="Autenrieth I.B."/>
        </authorList>
    </citation>
    <scope>NUCLEOTIDE SEQUENCE [LARGE SCALE GENOMIC DNA]</scope>
    <source>
        <strain evidence="2">mpk</strain>
    </source>
</reference>